<dbReference type="AlphaFoldDB" id="A0A6A7BLI7"/>
<accession>A0A6A7BLI7</accession>
<keyword evidence="3" id="KW-1185">Reference proteome</keyword>
<evidence type="ECO:0000313" key="3">
    <source>
        <dbReference type="Proteomes" id="UP000799423"/>
    </source>
</evidence>
<dbReference type="EMBL" id="MU006289">
    <property type="protein sequence ID" value="KAF2856291.1"/>
    <property type="molecule type" value="Genomic_DNA"/>
</dbReference>
<keyword evidence="1" id="KW-0732">Signal</keyword>
<name>A0A6A7BLI7_9PLEO</name>
<evidence type="ECO:0000256" key="1">
    <source>
        <dbReference type="SAM" id="SignalP"/>
    </source>
</evidence>
<proteinExistence type="predicted"/>
<dbReference type="Proteomes" id="UP000799423">
    <property type="component" value="Unassembled WGS sequence"/>
</dbReference>
<feature type="signal peptide" evidence="1">
    <location>
        <begin position="1"/>
        <end position="21"/>
    </location>
</feature>
<sequence>MDRIIILSPALVAYLAMFSLRQLLQYTQAPAQAIIQSKSSPMSRWSPCTQTVPQCCAPAWGGQTSWQSSRCSWTCFDFVMLQLRGRLIQAAGRCASPQQAVSGPLETFIQSETVVVSFSVRVRKARLLRPDMLRS</sequence>
<feature type="chain" id="PRO_5025481216" evidence="1">
    <location>
        <begin position="22"/>
        <end position="135"/>
    </location>
</feature>
<protein>
    <submittedName>
        <fullName evidence="2">Uncharacterized protein</fullName>
    </submittedName>
</protein>
<organism evidence="2 3">
    <name type="scientific">Plenodomus tracheiphilus IPT5</name>
    <dbReference type="NCBI Taxonomy" id="1408161"/>
    <lineage>
        <taxon>Eukaryota</taxon>
        <taxon>Fungi</taxon>
        <taxon>Dikarya</taxon>
        <taxon>Ascomycota</taxon>
        <taxon>Pezizomycotina</taxon>
        <taxon>Dothideomycetes</taxon>
        <taxon>Pleosporomycetidae</taxon>
        <taxon>Pleosporales</taxon>
        <taxon>Pleosporineae</taxon>
        <taxon>Leptosphaeriaceae</taxon>
        <taxon>Plenodomus</taxon>
    </lineage>
</organism>
<reference evidence="2" key="1">
    <citation type="submission" date="2020-01" db="EMBL/GenBank/DDBJ databases">
        <authorList>
            <consortium name="DOE Joint Genome Institute"/>
            <person name="Haridas S."/>
            <person name="Albert R."/>
            <person name="Binder M."/>
            <person name="Bloem J."/>
            <person name="Labutti K."/>
            <person name="Salamov A."/>
            <person name="Andreopoulos B."/>
            <person name="Baker S.E."/>
            <person name="Barry K."/>
            <person name="Bills G."/>
            <person name="Bluhm B.H."/>
            <person name="Cannon C."/>
            <person name="Castanera R."/>
            <person name="Culley D.E."/>
            <person name="Daum C."/>
            <person name="Ezra D."/>
            <person name="Gonzalez J.B."/>
            <person name="Henrissat B."/>
            <person name="Kuo A."/>
            <person name="Liang C."/>
            <person name="Lipzen A."/>
            <person name="Lutzoni F."/>
            <person name="Magnuson J."/>
            <person name="Mondo S."/>
            <person name="Nolan M."/>
            <person name="Ohm R."/>
            <person name="Pangilinan J."/>
            <person name="Park H.-J."/>
            <person name="Ramirez L."/>
            <person name="Alfaro M."/>
            <person name="Sun H."/>
            <person name="Tritt A."/>
            <person name="Yoshinaga Y."/>
            <person name="Zwiers L.-H."/>
            <person name="Turgeon B.G."/>
            <person name="Goodwin S.B."/>
            <person name="Spatafora J.W."/>
            <person name="Crous P.W."/>
            <person name="Grigoriev I.V."/>
        </authorList>
    </citation>
    <scope>NUCLEOTIDE SEQUENCE</scope>
    <source>
        <strain evidence="2">IPT5</strain>
    </source>
</reference>
<gene>
    <name evidence="2" type="ORF">T440DRAFT_104566</name>
</gene>
<evidence type="ECO:0000313" key="2">
    <source>
        <dbReference type="EMBL" id="KAF2856291.1"/>
    </source>
</evidence>